<dbReference type="EMBL" id="CAMGYJ010000002">
    <property type="protein sequence ID" value="CAI0382988.1"/>
    <property type="molecule type" value="Genomic_DNA"/>
</dbReference>
<proteinExistence type="predicted"/>
<evidence type="ECO:0000256" key="1">
    <source>
        <dbReference type="SAM" id="MobiDB-lite"/>
    </source>
</evidence>
<sequence length="42" mass="4859">MQTPLTEFNTSGKKHTTTNQALNESYQKDGQFMSMDQELLHQ</sequence>
<feature type="region of interest" description="Disordered" evidence="1">
    <location>
        <begin position="1"/>
        <end position="42"/>
    </location>
</feature>
<gene>
    <name evidence="2" type="ORF">LITE_LOCUS3808</name>
</gene>
<evidence type="ECO:0000313" key="3">
    <source>
        <dbReference type="Proteomes" id="UP001154282"/>
    </source>
</evidence>
<accession>A0AAV0HEN4</accession>
<dbReference type="AlphaFoldDB" id="A0AAV0HEN4"/>
<comment type="caution">
    <text evidence="2">The sequence shown here is derived from an EMBL/GenBank/DDBJ whole genome shotgun (WGS) entry which is preliminary data.</text>
</comment>
<reference evidence="2" key="1">
    <citation type="submission" date="2022-08" db="EMBL/GenBank/DDBJ databases">
        <authorList>
            <person name="Gutierrez-Valencia J."/>
        </authorList>
    </citation>
    <scope>NUCLEOTIDE SEQUENCE</scope>
</reference>
<name>A0AAV0HEN4_9ROSI</name>
<evidence type="ECO:0000313" key="2">
    <source>
        <dbReference type="EMBL" id="CAI0382988.1"/>
    </source>
</evidence>
<organism evidence="2 3">
    <name type="scientific">Linum tenue</name>
    <dbReference type="NCBI Taxonomy" id="586396"/>
    <lineage>
        <taxon>Eukaryota</taxon>
        <taxon>Viridiplantae</taxon>
        <taxon>Streptophyta</taxon>
        <taxon>Embryophyta</taxon>
        <taxon>Tracheophyta</taxon>
        <taxon>Spermatophyta</taxon>
        <taxon>Magnoliopsida</taxon>
        <taxon>eudicotyledons</taxon>
        <taxon>Gunneridae</taxon>
        <taxon>Pentapetalae</taxon>
        <taxon>rosids</taxon>
        <taxon>fabids</taxon>
        <taxon>Malpighiales</taxon>
        <taxon>Linaceae</taxon>
        <taxon>Linum</taxon>
    </lineage>
</organism>
<keyword evidence="3" id="KW-1185">Reference proteome</keyword>
<protein>
    <submittedName>
        <fullName evidence="2">Uncharacterized protein</fullName>
    </submittedName>
</protein>
<dbReference type="Proteomes" id="UP001154282">
    <property type="component" value="Unassembled WGS sequence"/>
</dbReference>
<feature type="compositionally biased region" description="Polar residues" evidence="1">
    <location>
        <begin position="1"/>
        <end position="25"/>
    </location>
</feature>